<sequence length="160" mass="17010">MCLGAAQNCGGHEDAPWKGMTCGRTFTGWVGGTKTSANDFATEREDSGYDEDMRTPAARNMLVCLVSAVAPPPSNSTRLSVECCVLGAAALWPCWFPYESPMCLGAAQNCGGHEDAPMKTAARRAANRPPSGRPKNGAAQVLLLWGGYSLVRTWLLDTKA</sequence>
<gene>
    <name evidence="1" type="ORF">BOTBODRAFT_617657</name>
</gene>
<dbReference type="Proteomes" id="UP000027195">
    <property type="component" value="Unassembled WGS sequence"/>
</dbReference>
<evidence type="ECO:0000313" key="1">
    <source>
        <dbReference type="EMBL" id="KDQ07143.1"/>
    </source>
</evidence>
<proteinExistence type="predicted"/>
<reference evidence="2" key="1">
    <citation type="journal article" date="2014" name="Proc. Natl. Acad. Sci. U.S.A.">
        <title>Extensive sampling of basidiomycete genomes demonstrates inadequacy of the white-rot/brown-rot paradigm for wood decay fungi.</title>
        <authorList>
            <person name="Riley R."/>
            <person name="Salamov A.A."/>
            <person name="Brown D.W."/>
            <person name="Nagy L.G."/>
            <person name="Floudas D."/>
            <person name="Held B.W."/>
            <person name="Levasseur A."/>
            <person name="Lombard V."/>
            <person name="Morin E."/>
            <person name="Otillar R."/>
            <person name="Lindquist E.A."/>
            <person name="Sun H."/>
            <person name="LaButti K.M."/>
            <person name="Schmutz J."/>
            <person name="Jabbour D."/>
            <person name="Luo H."/>
            <person name="Baker S.E."/>
            <person name="Pisabarro A.G."/>
            <person name="Walton J.D."/>
            <person name="Blanchette R.A."/>
            <person name="Henrissat B."/>
            <person name="Martin F."/>
            <person name="Cullen D."/>
            <person name="Hibbett D.S."/>
            <person name="Grigoriev I.V."/>
        </authorList>
    </citation>
    <scope>NUCLEOTIDE SEQUENCE [LARGE SCALE GENOMIC DNA]</scope>
    <source>
        <strain evidence="2">FD-172 SS1</strain>
    </source>
</reference>
<protein>
    <submittedName>
        <fullName evidence="1">Uncharacterized protein</fullName>
    </submittedName>
</protein>
<dbReference type="HOGENOM" id="CLU_1651877_0_0_1"/>
<dbReference type="InParanoid" id="A0A067LUY0"/>
<name>A0A067LUY0_BOTB1</name>
<dbReference type="EMBL" id="KL198114">
    <property type="protein sequence ID" value="KDQ07143.1"/>
    <property type="molecule type" value="Genomic_DNA"/>
</dbReference>
<evidence type="ECO:0000313" key="2">
    <source>
        <dbReference type="Proteomes" id="UP000027195"/>
    </source>
</evidence>
<accession>A0A067LUY0</accession>
<organism evidence="1 2">
    <name type="scientific">Botryobasidium botryosum (strain FD-172 SS1)</name>
    <dbReference type="NCBI Taxonomy" id="930990"/>
    <lineage>
        <taxon>Eukaryota</taxon>
        <taxon>Fungi</taxon>
        <taxon>Dikarya</taxon>
        <taxon>Basidiomycota</taxon>
        <taxon>Agaricomycotina</taxon>
        <taxon>Agaricomycetes</taxon>
        <taxon>Cantharellales</taxon>
        <taxon>Botryobasidiaceae</taxon>
        <taxon>Botryobasidium</taxon>
    </lineage>
</organism>
<dbReference type="AlphaFoldDB" id="A0A067LUY0"/>
<keyword evidence="2" id="KW-1185">Reference proteome</keyword>